<keyword evidence="1" id="KW-0732">Signal</keyword>
<feature type="chain" id="PRO_5040841541" description="Lipoprotein" evidence="1">
    <location>
        <begin position="27"/>
        <end position="179"/>
    </location>
</feature>
<dbReference type="AlphaFoldDB" id="A0A9W6SRI0"/>
<reference evidence="2" key="1">
    <citation type="submission" date="2023-03" db="EMBL/GenBank/DDBJ databases">
        <title>Actinorhabdospora filicis NBRC 111898.</title>
        <authorList>
            <person name="Ichikawa N."/>
            <person name="Sato H."/>
            <person name="Tonouchi N."/>
        </authorList>
    </citation>
    <scope>NUCLEOTIDE SEQUENCE</scope>
    <source>
        <strain evidence="2">NBRC 111898</strain>
    </source>
</reference>
<evidence type="ECO:0008006" key="4">
    <source>
        <dbReference type="Google" id="ProtNLM"/>
    </source>
</evidence>
<gene>
    <name evidence="2" type="ORF">Afil01_64170</name>
</gene>
<dbReference type="EMBL" id="BSTX01000006">
    <property type="protein sequence ID" value="GLZ81610.1"/>
    <property type="molecule type" value="Genomic_DNA"/>
</dbReference>
<evidence type="ECO:0000256" key="1">
    <source>
        <dbReference type="SAM" id="SignalP"/>
    </source>
</evidence>
<evidence type="ECO:0000313" key="2">
    <source>
        <dbReference type="EMBL" id="GLZ81610.1"/>
    </source>
</evidence>
<comment type="caution">
    <text evidence="2">The sequence shown here is derived from an EMBL/GenBank/DDBJ whole genome shotgun (WGS) entry which is preliminary data.</text>
</comment>
<name>A0A9W6SRI0_9ACTN</name>
<protein>
    <recommendedName>
        <fullName evidence="4">Lipoprotein</fullName>
    </recommendedName>
</protein>
<dbReference type="Proteomes" id="UP001165079">
    <property type="component" value="Unassembled WGS sequence"/>
</dbReference>
<feature type="signal peptide" evidence="1">
    <location>
        <begin position="1"/>
        <end position="26"/>
    </location>
</feature>
<organism evidence="2 3">
    <name type="scientific">Actinorhabdospora filicis</name>
    <dbReference type="NCBI Taxonomy" id="1785913"/>
    <lineage>
        <taxon>Bacteria</taxon>
        <taxon>Bacillati</taxon>
        <taxon>Actinomycetota</taxon>
        <taxon>Actinomycetes</taxon>
        <taxon>Micromonosporales</taxon>
        <taxon>Micromonosporaceae</taxon>
        <taxon>Actinorhabdospora</taxon>
    </lineage>
</organism>
<evidence type="ECO:0000313" key="3">
    <source>
        <dbReference type="Proteomes" id="UP001165079"/>
    </source>
</evidence>
<keyword evidence="3" id="KW-1185">Reference proteome</keyword>
<proteinExistence type="predicted"/>
<accession>A0A9W6SRI0</accession>
<sequence>MLPFAEVPAMRRMFAPLLALVLFALAACGGGGEPEATVGTDEPSAVAREMRTVLDGVVAGNGLSASRKAFTTAFCEKPKFDNPPKDRFKIRAEYDYPQERGMGNEHVRALFERWQADGWGAEEKFDEFGYARASAIDPATGYYYAAWTDWLTLKVWVISRCHRYPEGSEVYGEVDPDAL</sequence>